<organism evidence="3 4">
    <name type="scientific">Candidatus Synechococcus calcipolaris G9</name>
    <dbReference type="NCBI Taxonomy" id="1497997"/>
    <lineage>
        <taxon>Bacteria</taxon>
        <taxon>Bacillati</taxon>
        <taxon>Cyanobacteriota</taxon>
        <taxon>Cyanophyceae</taxon>
        <taxon>Synechococcales</taxon>
        <taxon>Synechococcaceae</taxon>
        <taxon>Synechococcus</taxon>
    </lineage>
</organism>
<accession>A0ABT6F347</accession>
<dbReference type="EC" id="3.4.16.4" evidence="3"/>
<dbReference type="RefSeq" id="WP_277868195.1">
    <property type="nucleotide sequence ID" value="NZ_JAKKUT010000008.1"/>
</dbReference>
<evidence type="ECO:0000313" key="4">
    <source>
        <dbReference type="Proteomes" id="UP001154265"/>
    </source>
</evidence>
<dbReference type="PANTHER" id="PTHR30023">
    <property type="entry name" value="D-ALANYL-D-ALANINE CARBOXYPEPTIDASE"/>
    <property type="match status" value="1"/>
</dbReference>
<keyword evidence="3" id="KW-0121">Carboxypeptidase</keyword>
<dbReference type="SUPFAM" id="SSF56601">
    <property type="entry name" value="beta-lactamase/transpeptidase-like"/>
    <property type="match status" value="1"/>
</dbReference>
<evidence type="ECO:0000256" key="2">
    <source>
        <dbReference type="ARBA" id="ARBA00022801"/>
    </source>
</evidence>
<dbReference type="Gene3D" id="3.40.710.10">
    <property type="entry name" value="DD-peptidase/beta-lactamase superfamily"/>
    <property type="match status" value="2"/>
</dbReference>
<gene>
    <name evidence="3" type="primary">dacB</name>
    <name evidence="3" type="ORF">L3556_15265</name>
</gene>
<dbReference type="Pfam" id="PF02113">
    <property type="entry name" value="Peptidase_S13"/>
    <property type="match status" value="1"/>
</dbReference>
<sequence>MSLVLGSLLLGLGIFAIKPAPALGQNNPAHRSCVANVAQDLSRLMDRPEWQRGRWGVQVVRLRDGQVIYERDSDRLFLGASNIKLVTTAVALRFLGANTTLDTVVSSDGAGAALNRVRVQGGYDPTLSYTNLEAIAQDLYRQGIRSIQTLELVAGESVDMGIEPTWAWEDVEFGYITPITKLGVNQNSFHLLATPKDEGEPLTLTWRQTPPSGWQVKNETMAIGPEDTEWIDTRIDPENRVITIVGKLRAHSEPENIVRPLPEKLIPDYLKNQFSQAARAAGLSVADIKLVATDQPLNRVLVRHSSPGITRLVDRINQDSHNYSAEMVYQAIGAGDGDRLATYLRDLGLDPTTIVMVDGSGLSRQNWITPRALTQLLLAMDRSTVVSEFRRSLPIAGESGTLRHRFRDTPAQGQLQAKTGTLRGVTALSGYMDPPDFEPLAFSIILNQGGTPSPDLRRGVDQVALLLMGLRQC</sequence>
<keyword evidence="4" id="KW-1185">Reference proteome</keyword>
<protein>
    <submittedName>
        <fullName evidence="3">D-alanyl-D-alanine carboxypeptidase/D-alanyl-D-alanine-endopeptidase</fullName>
        <ecNumber evidence="3">3.4.16.4</ecNumber>
    </submittedName>
</protein>
<dbReference type="EMBL" id="JAKKUT010000008">
    <property type="protein sequence ID" value="MDG2992277.1"/>
    <property type="molecule type" value="Genomic_DNA"/>
</dbReference>
<evidence type="ECO:0000313" key="3">
    <source>
        <dbReference type="EMBL" id="MDG2992277.1"/>
    </source>
</evidence>
<comment type="similarity">
    <text evidence="1">Belongs to the peptidase S13 family.</text>
</comment>
<dbReference type="NCBIfam" id="TIGR00666">
    <property type="entry name" value="PBP4"/>
    <property type="match status" value="1"/>
</dbReference>
<keyword evidence="2 3" id="KW-0378">Hydrolase</keyword>
<dbReference type="InterPro" id="IPR000667">
    <property type="entry name" value="Peptidase_S13"/>
</dbReference>
<reference evidence="3" key="2">
    <citation type="submission" date="2022-01" db="EMBL/GenBank/DDBJ databases">
        <authorList>
            <person name="Zivanovic Y."/>
            <person name="Moreira D."/>
            <person name="Lopez-Garcia P."/>
        </authorList>
    </citation>
    <scope>NUCLEOTIDE SEQUENCE</scope>
    <source>
        <strain evidence="3">G9</strain>
    </source>
</reference>
<reference evidence="3" key="1">
    <citation type="journal article" date="2022" name="Genome Biol. Evol.">
        <title>A New Gene Family Diagnostic for Intracellular Biomineralization of Amorphous Ca Carbonates by Cyanobacteria.</title>
        <authorList>
            <person name="Benzerara K."/>
            <person name="Duprat E."/>
            <person name="Bitard-Feildel T."/>
            <person name="Caumes G."/>
            <person name="Cassier-Chauvat C."/>
            <person name="Chauvat F."/>
            <person name="Dezi M."/>
            <person name="Diop S.I."/>
            <person name="Gaschignard G."/>
            <person name="Gorgen S."/>
            <person name="Gugger M."/>
            <person name="Lopez-Garcia P."/>
            <person name="Millet M."/>
            <person name="Skouri-Panet F."/>
            <person name="Moreira D."/>
            <person name="Callebaut I."/>
        </authorList>
    </citation>
    <scope>NUCLEOTIDE SEQUENCE</scope>
    <source>
        <strain evidence="3">G9</strain>
    </source>
</reference>
<name>A0ABT6F347_9SYNE</name>
<comment type="caution">
    <text evidence="3">The sequence shown here is derived from an EMBL/GenBank/DDBJ whole genome shotgun (WGS) entry which is preliminary data.</text>
</comment>
<proteinExistence type="inferred from homology"/>
<keyword evidence="3" id="KW-0645">Protease</keyword>
<dbReference type="PANTHER" id="PTHR30023:SF0">
    <property type="entry name" value="PENICILLIN-SENSITIVE CARBOXYPEPTIDASE A"/>
    <property type="match status" value="1"/>
</dbReference>
<dbReference type="GO" id="GO:0009002">
    <property type="term" value="F:serine-type D-Ala-D-Ala carboxypeptidase activity"/>
    <property type="evidence" value="ECO:0007669"/>
    <property type="project" value="UniProtKB-EC"/>
</dbReference>
<dbReference type="InterPro" id="IPR012338">
    <property type="entry name" value="Beta-lactam/transpept-like"/>
</dbReference>
<dbReference type="PRINTS" id="PR00922">
    <property type="entry name" value="DADACBPTASE3"/>
</dbReference>
<dbReference type="Proteomes" id="UP001154265">
    <property type="component" value="Unassembled WGS sequence"/>
</dbReference>
<evidence type="ECO:0000256" key="1">
    <source>
        <dbReference type="ARBA" id="ARBA00006096"/>
    </source>
</evidence>